<dbReference type="GO" id="GO:0008889">
    <property type="term" value="F:glycerophosphodiester phosphodiesterase activity"/>
    <property type="evidence" value="ECO:0007669"/>
    <property type="project" value="UniProtKB-EC"/>
</dbReference>
<dbReference type="PANTHER" id="PTHR46211:SF1">
    <property type="entry name" value="GLYCEROPHOSPHODIESTER PHOSPHODIESTERASE, CYTOPLASMIC"/>
    <property type="match status" value="1"/>
</dbReference>
<dbReference type="Gene3D" id="3.20.20.190">
    <property type="entry name" value="Phosphatidylinositol (PI) phosphodiesterase"/>
    <property type="match status" value="1"/>
</dbReference>
<reference evidence="3 4" key="1">
    <citation type="submission" date="2019-02" db="EMBL/GenBank/DDBJ databases">
        <title>Deep-cultivation of Planctomycetes and their phenomic and genomic characterization uncovers novel biology.</title>
        <authorList>
            <person name="Wiegand S."/>
            <person name="Jogler M."/>
            <person name="Boedeker C."/>
            <person name="Pinto D."/>
            <person name="Vollmers J."/>
            <person name="Rivas-Marin E."/>
            <person name="Kohn T."/>
            <person name="Peeters S.H."/>
            <person name="Heuer A."/>
            <person name="Rast P."/>
            <person name="Oberbeckmann S."/>
            <person name="Bunk B."/>
            <person name="Jeske O."/>
            <person name="Meyerdierks A."/>
            <person name="Storesund J.E."/>
            <person name="Kallscheuer N."/>
            <person name="Luecker S."/>
            <person name="Lage O.M."/>
            <person name="Pohl T."/>
            <person name="Merkel B.J."/>
            <person name="Hornburger P."/>
            <person name="Mueller R.-W."/>
            <person name="Bruemmer F."/>
            <person name="Labrenz M."/>
            <person name="Spormann A.M."/>
            <person name="Op Den Camp H."/>
            <person name="Overmann J."/>
            <person name="Amann R."/>
            <person name="Jetten M.S.M."/>
            <person name="Mascher T."/>
            <person name="Medema M.H."/>
            <person name="Devos D.P."/>
            <person name="Kaster A.-K."/>
            <person name="Ovreas L."/>
            <person name="Rohde M."/>
            <person name="Galperin M.Y."/>
            <person name="Jogler C."/>
        </authorList>
    </citation>
    <scope>NUCLEOTIDE SEQUENCE [LARGE SCALE GENOMIC DNA]</scope>
    <source>
        <strain evidence="3 4">Poly59</strain>
    </source>
</reference>
<comment type="caution">
    <text evidence="3">The sequence shown here is derived from an EMBL/GenBank/DDBJ whole genome shotgun (WGS) entry which is preliminary data.</text>
</comment>
<feature type="domain" description="GP-PDE" evidence="2">
    <location>
        <begin position="28"/>
        <end position="274"/>
    </location>
</feature>
<dbReference type="InterPro" id="IPR017946">
    <property type="entry name" value="PLC-like_Pdiesterase_TIM-brl"/>
</dbReference>
<dbReference type="EC" id="3.1.4.46" evidence="3"/>
<organism evidence="3 4">
    <name type="scientific">Rubripirellula reticaptiva</name>
    <dbReference type="NCBI Taxonomy" id="2528013"/>
    <lineage>
        <taxon>Bacteria</taxon>
        <taxon>Pseudomonadati</taxon>
        <taxon>Planctomycetota</taxon>
        <taxon>Planctomycetia</taxon>
        <taxon>Pirellulales</taxon>
        <taxon>Pirellulaceae</taxon>
        <taxon>Rubripirellula</taxon>
    </lineage>
</organism>
<name>A0A5C6EQ54_9BACT</name>
<keyword evidence="3" id="KW-0378">Hydrolase</keyword>
<dbReference type="GO" id="GO:0006629">
    <property type="term" value="P:lipid metabolic process"/>
    <property type="evidence" value="ECO:0007669"/>
    <property type="project" value="InterPro"/>
</dbReference>
<evidence type="ECO:0000259" key="2">
    <source>
        <dbReference type="PROSITE" id="PS51704"/>
    </source>
</evidence>
<keyword evidence="4" id="KW-1185">Reference proteome</keyword>
<gene>
    <name evidence="3" type="primary">glpQ1_1</name>
    <name evidence="3" type="ORF">Poly59_43500</name>
</gene>
<feature type="signal peptide" evidence="1">
    <location>
        <begin position="1"/>
        <end position="21"/>
    </location>
</feature>
<dbReference type="EMBL" id="SJPX01000004">
    <property type="protein sequence ID" value="TWU49726.1"/>
    <property type="molecule type" value="Genomic_DNA"/>
</dbReference>
<proteinExistence type="predicted"/>
<dbReference type="PANTHER" id="PTHR46211">
    <property type="entry name" value="GLYCEROPHOSPHORYL DIESTER PHOSPHODIESTERASE"/>
    <property type="match status" value="1"/>
</dbReference>
<sequence length="279" mass="30319" precursor="true">MIMRLAFVVLAASCFSASVVAMKPSSAPKIVAHRGASHDAPENTLAAFRLAWEQGADGVEGDFYLTTDNQIVCIHDKDTKRTAGEKRIVESSTLQELRLLEYGAWKDAAFAGEPIPTLDEVIATVPDGKTMVIELKSTLRIIPKLVETLKRHRDKPIEWLVIAFDAPTVAELKKQMPDLKVHWLTSFKRSTAVSAYRPSAPDIATIVKQSKADGVGMQGNRDVIDADFVAGLKGGGCNEFHVWTIDDGRDAQFFDELGAFGITTNVPAVIGPALRGTAE</sequence>
<accession>A0A5C6EQ54</accession>
<dbReference type="Proteomes" id="UP000317977">
    <property type="component" value="Unassembled WGS sequence"/>
</dbReference>
<protein>
    <submittedName>
        <fullName evidence="3">Putative glycerophosphoryl diester phosphodiesterase 1</fullName>
        <ecNumber evidence="3">3.1.4.46</ecNumber>
    </submittedName>
</protein>
<dbReference type="InterPro" id="IPR030395">
    <property type="entry name" value="GP_PDE_dom"/>
</dbReference>
<evidence type="ECO:0000256" key="1">
    <source>
        <dbReference type="SAM" id="SignalP"/>
    </source>
</evidence>
<dbReference type="PROSITE" id="PS51704">
    <property type="entry name" value="GP_PDE"/>
    <property type="match status" value="1"/>
</dbReference>
<feature type="chain" id="PRO_5022677335" evidence="1">
    <location>
        <begin position="22"/>
        <end position="279"/>
    </location>
</feature>
<dbReference type="SUPFAM" id="SSF51695">
    <property type="entry name" value="PLC-like phosphodiesterases"/>
    <property type="match status" value="1"/>
</dbReference>
<evidence type="ECO:0000313" key="4">
    <source>
        <dbReference type="Proteomes" id="UP000317977"/>
    </source>
</evidence>
<dbReference type="Pfam" id="PF03009">
    <property type="entry name" value="GDPD"/>
    <property type="match status" value="1"/>
</dbReference>
<dbReference type="AlphaFoldDB" id="A0A5C6EQ54"/>
<keyword evidence="1" id="KW-0732">Signal</keyword>
<dbReference type="CDD" id="cd08582">
    <property type="entry name" value="GDPD_like_2"/>
    <property type="match status" value="1"/>
</dbReference>
<evidence type="ECO:0000313" key="3">
    <source>
        <dbReference type="EMBL" id="TWU49726.1"/>
    </source>
</evidence>